<accession>A0ABN1GWI0</accession>
<feature type="domain" description="Hemerythrin-like" evidence="1">
    <location>
        <begin position="21"/>
        <end position="135"/>
    </location>
</feature>
<comment type="caution">
    <text evidence="2">The sequence shown here is derived from an EMBL/GenBank/DDBJ whole genome shotgun (WGS) entry which is preliminary data.</text>
</comment>
<dbReference type="InterPro" id="IPR012312">
    <property type="entry name" value="Hemerythrin-like"/>
</dbReference>
<keyword evidence="3" id="KW-1185">Reference proteome</keyword>
<dbReference type="CDD" id="cd12108">
    <property type="entry name" value="Hr-like"/>
    <property type="match status" value="1"/>
</dbReference>
<name>A0ABN1GWI0_9ACTN</name>
<evidence type="ECO:0000313" key="2">
    <source>
        <dbReference type="EMBL" id="GAA0621617.1"/>
    </source>
</evidence>
<dbReference type="Pfam" id="PF01814">
    <property type="entry name" value="Hemerythrin"/>
    <property type="match status" value="1"/>
</dbReference>
<protein>
    <submittedName>
        <fullName evidence="2">Hemerythrin domain-containing protein</fullName>
    </submittedName>
</protein>
<dbReference type="Gene3D" id="1.20.120.520">
    <property type="entry name" value="nmb1532 protein domain like"/>
    <property type="match status" value="1"/>
</dbReference>
<dbReference type="PANTHER" id="PTHR35585:SF1">
    <property type="entry name" value="HHE DOMAIN PROTEIN (AFU_ORTHOLOGUE AFUA_4G00730)"/>
    <property type="match status" value="1"/>
</dbReference>
<dbReference type="RefSeq" id="WP_344605248.1">
    <property type="nucleotide sequence ID" value="NZ_BAAAHE010000020.1"/>
</dbReference>
<reference evidence="2 3" key="1">
    <citation type="journal article" date="2019" name="Int. J. Syst. Evol. Microbiol.">
        <title>The Global Catalogue of Microorganisms (GCM) 10K type strain sequencing project: providing services to taxonomists for standard genome sequencing and annotation.</title>
        <authorList>
            <consortium name="The Broad Institute Genomics Platform"/>
            <consortium name="The Broad Institute Genome Sequencing Center for Infectious Disease"/>
            <person name="Wu L."/>
            <person name="Ma J."/>
        </authorList>
    </citation>
    <scope>NUCLEOTIDE SEQUENCE [LARGE SCALE GENOMIC DNA]</scope>
    <source>
        <strain evidence="2 3">JCM 10671</strain>
    </source>
</reference>
<evidence type="ECO:0000313" key="3">
    <source>
        <dbReference type="Proteomes" id="UP001500957"/>
    </source>
</evidence>
<gene>
    <name evidence="2" type="ORF">GCM10009547_25400</name>
</gene>
<dbReference type="PANTHER" id="PTHR35585">
    <property type="entry name" value="HHE DOMAIN PROTEIN (AFU_ORTHOLOGUE AFUA_4G00730)"/>
    <property type="match status" value="1"/>
</dbReference>
<sequence>MTAQLSEPGVELDVLAAETDPIAFLIGQHMMIRDLFTEVMGSTGEAKADAFSRLVTMLAVHETAEEQVLRPMTRAKVDGGDAIADARIEEERQAKEMLAELEKIGPDGEAFDALLAQLREAVIMHAVHEEQYEFRYLKQKTIDEGKKGQAAMMATMLKASEAIAPTHPHPAVNSATANNLAGPMASIFDRTRDLVRKALAS</sequence>
<dbReference type="EMBL" id="BAAAHE010000020">
    <property type="protein sequence ID" value="GAA0621617.1"/>
    <property type="molecule type" value="Genomic_DNA"/>
</dbReference>
<evidence type="ECO:0000259" key="1">
    <source>
        <dbReference type="Pfam" id="PF01814"/>
    </source>
</evidence>
<organism evidence="2 3">
    <name type="scientific">Sporichthya brevicatena</name>
    <dbReference type="NCBI Taxonomy" id="171442"/>
    <lineage>
        <taxon>Bacteria</taxon>
        <taxon>Bacillati</taxon>
        <taxon>Actinomycetota</taxon>
        <taxon>Actinomycetes</taxon>
        <taxon>Sporichthyales</taxon>
        <taxon>Sporichthyaceae</taxon>
        <taxon>Sporichthya</taxon>
    </lineage>
</organism>
<proteinExistence type="predicted"/>
<dbReference type="Proteomes" id="UP001500957">
    <property type="component" value="Unassembled WGS sequence"/>
</dbReference>